<dbReference type="NCBIfam" id="TIGR00277">
    <property type="entry name" value="HDIG"/>
    <property type="match status" value="1"/>
</dbReference>
<dbReference type="SUPFAM" id="SSF109604">
    <property type="entry name" value="HD-domain/PDEase-like"/>
    <property type="match status" value="1"/>
</dbReference>
<dbReference type="AlphaFoldDB" id="A0A1E5L6F0"/>
<dbReference type="InterPro" id="IPR006674">
    <property type="entry name" value="HD_domain"/>
</dbReference>
<reference evidence="3 4" key="1">
    <citation type="submission" date="2016-09" db="EMBL/GenBank/DDBJ databases">
        <title>Desulfuribacillus arsenicus sp. nov., an obligately anaerobic, dissimilatory arsenic- and antimonate-reducing bacterium isolated from anoxic sediments.</title>
        <authorList>
            <person name="Abin C.A."/>
            <person name="Hollibaugh J.T."/>
        </authorList>
    </citation>
    <scope>NUCLEOTIDE SEQUENCE [LARGE SCALE GENOMIC DNA]</scope>
    <source>
        <strain evidence="3 4">MLFW-2</strain>
    </source>
</reference>
<comment type="caution">
    <text evidence="3">The sequence shown here is derived from an EMBL/GenBank/DDBJ whole genome shotgun (WGS) entry which is preliminary data.</text>
</comment>
<feature type="domain" description="HD" evidence="1">
    <location>
        <begin position="141"/>
        <end position="263"/>
    </location>
</feature>
<evidence type="ECO:0000259" key="1">
    <source>
        <dbReference type="PROSITE" id="PS51831"/>
    </source>
</evidence>
<dbReference type="PANTHER" id="PTHR43155:SF2">
    <property type="entry name" value="CYCLIC DI-GMP PHOSPHODIESTERASE PA4108"/>
    <property type="match status" value="1"/>
</dbReference>
<dbReference type="OrthoDB" id="9759601at2"/>
<keyword evidence="4" id="KW-1185">Reference proteome</keyword>
<dbReference type="PROSITE" id="PS51832">
    <property type="entry name" value="HD_GYP"/>
    <property type="match status" value="1"/>
</dbReference>
<organism evidence="3 4">
    <name type="scientific">Desulfuribacillus stibiiarsenatis</name>
    <dbReference type="NCBI Taxonomy" id="1390249"/>
    <lineage>
        <taxon>Bacteria</taxon>
        <taxon>Bacillati</taxon>
        <taxon>Bacillota</taxon>
        <taxon>Desulfuribacillia</taxon>
        <taxon>Desulfuribacillales</taxon>
        <taxon>Desulfuribacillaceae</taxon>
        <taxon>Desulfuribacillus</taxon>
    </lineage>
</organism>
<dbReference type="PANTHER" id="PTHR43155">
    <property type="entry name" value="CYCLIC DI-GMP PHOSPHODIESTERASE PA4108-RELATED"/>
    <property type="match status" value="1"/>
</dbReference>
<evidence type="ECO:0000313" key="3">
    <source>
        <dbReference type="EMBL" id="OEH85604.1"/>
    </source>
</evidence>
<name>A0A1E5L6F0_9FIRM</name>
<dbReference type="SMART" id="SM00471">
    <property type="entry name" value="HDc"/>
    <property type="match status" value="1"/>
</dbReference>
<dbReference type="InterPro" id="IPR006675">
    <property type="entry name" value="HDIG_dom"/>
</dbReference>
<dbReference type="InterPro" id="IPR037522">
    <property type="entry name" value="HD_GYP_dom"/>
</dbReference>
<dbReference type="PROSITE" id="PS51831">
    <property type="entry name" value="HD"/>
    <property type="match status" value="1"/>
</dbReference>
<dbReference type="CDD" id="cd00077">
    <property type="entry name" value="HDc"/>
    <property type="match status" value="1"/>
</dbReference>
<proteinExistence type="predicted"/>
<evidence type="ECO:0000313" key="4">
    <source>
        <dbReference type="Proteomes" id="UP000095255"/>
    </source>
</evidence>
<dbReference type="STRING" id="1390249.BHU72_02050"/>
<sequence>MIQKQLSYLLVNDILAKDVEDPRGSGLQLLSKGHRLTPKDISLLIKYEITTVHVEEEEKKISDAIIHQVHNLWSNINQEFNESYIENLNQVKQLFNSVALNEDNSSIDQVLSNFAPVLEGALNRSYLLHVLHKIRGFDDYTYRHCLNVSLLSGVIGKLLGLSLDEITELSQAGLLHDIGKMKISNDIINKQGRLTNDEYNRIQFHTTYGYEVLQGMAIPTKIQTAALAHHERLDGSGYPLGLKGDEIPYYAQIIAIADTYDAICSDRVYHKKESPYIAIEELNKGIYNGHFNPQVVLTFTHFLISGYVGYPVLLNNGKRAKIMLIHTDEPQRPLLLLDGEYIDLRKKRELHIKDIIL</sequence>
<dbReference type="Pfam" id="PF13487">
    <property type="entry name" value="HD_5"/>
    <property type="match status" value="1"/>
</dbReference>
<dbReference type="EMBL" id="MJAT01000012">
    <property type="protein sequence ID" value="OEH85604.1"/>
    <property type="molecule type" value="Genomic_DNA"/>
</dbReference>
<evidence type="ECO:0000259" key="2">
    <source>
        <dbReference type="PROSITE" id="PS51832"/>
    </source>
</evidence>
<dbReference type="InterPro" id="IPR003607">
    <property type="entry name" value="HD/PDEase_dom"/>
</dbReference>
<feature type="domain" description="HD-GYP" evidence="2">
    <location>
        <begin position="119"/>
        <end position="315"/>
    </location>
</feature>
<dbReference type="Proteomes" id="UP000095255">
    <property type="component" value="Unassembled WGS sequence"/>
</dbReference>
<dbReference type="RefSeq" id="WP_069701688.1">
    <property type="nucleotide sequence ID" value="NZ_MJAT01000012.1"/>
</dbReference>
<accession>A0A1E5L6F0</accession>
<gene>
    <name evidence="3" type="ORF">BHU72_02050</name>
</gene>
<protein>
    <submittedName>
        <fullName evidence="3">Uncharacterized protein</fullName>
    </submittedName>
</protein>
<dbReference type="Gene3D" id="1.10.3210.10">
    <property type="entry name" value="Hypothetical protein af1432"/>
    <property type="match status" value="1"/>
</dbReference>